<dbReference type="OrthoDB" id="272422at2759"/>
<sequence>MNHAQNTSYISQEKSDMFVTSLDVFSRRAYFDPYTTSTDKNTPPAIPTTTKSVFDKFPGVGSSHDVRASGEAAENVPPFDESAVSKAKRFSSSSAFMAANLVIDYLQENLGGAVNAHACVGRDVLLERRRSFFDTLFTREEDLQTALSCRFSTTDVGDVFCSASDAPLGSTESYRKRLAALKDIRSTLDC</sequence>
<keyword evidence="2" id="KW-1185">Reference proteome</keyword>
<dbReference type="KEGG" id="phet:94289576"/>
<organism evidence="1 2">
    <name type="scientific">Porcisia hertigi</name>
    <dbReference type="NCBI Taxonomy" id="2761500"/>
    <lineage>
        <taxon>Eukaryota</taxon>
        <taxon>Discoba</taxon>
        <taxon>Euglenozoa</taxon>
        <taxon>Kinetoplastea</taxon>
        <taxon>Metakinetoplastina</taxon>
        <taxon>Trypanosomatida</taxon>
        <taxon>Trypanosomatidae</taxon>
        <taxon>Leishmaniinae</taxon>
        <taxon>Porcisia</taxon>
    </lineage>
</organism>
<dbReference type="Proteomes" id="UP000674318">
    <property type="component" value="Chromosome 28"/>
</dbReference>
<dbReference type="EMBL" id="JAFJZO010000028">
    <property type="protein sequence ID" value="KAG5500404.1"/>
    <property type="molecule type" value="Genomic_DNA"/>
</dbReference>
<comment type="caution">
    <text evidence="1">The sequence shown here is derived from an EMBL/GenBank/DDBJ whole genome shotgun (WGS) entry which is preliminary data.</text>
</comment>
<name>A0A836L6Q9_9TRYP</name>
<accession>A0A836L6Q9</accession>
<proteinExistence type="predicted"/>
<gene>
    <name evidence="1" type="ORF">JKF63_03496</name>
</gene>
<dbReference type="AlphaFoldDB" id="A0A836L6Q9"/>
<reference evidence="1 2" key="1">
    <citation type="submission" date="2021-02" db="EMBL/GenBank/DDBJ databases">
        <title>Porcisia hertigi Genome sequencing and assembly.</title>
        <authorList>
            <person name="Almutairi H."/>
            <person name="Gatherer D."/>
        </authorList>
    </citation>
    <scope>NUCLEOTIDE SEQUENCE [LARGE SCALE GENOMIC DNA]</scope>
    <source>
        <strain evidence="1 2">C119</strain>
    </source>
</reference>
<protein>
    <submittedName>
        <fullName evidence="1">Uncharacterized protein</fullName>
    </submittedName>
</protein>
<evidence type="ECO:0000313" key="2">
    <source>
        <dbReference type="Proteomes" id="UP000674318"/>
    </source>
</evidence>
<dbReference type="GeneID" id="94289576"/>
<dbReference type="RefSeq" id="XP_067755738.1">
    <property type="nucleotide sequence ID" value="XM_067899499.1"/>
</dbReference>
<evidence type="ECO:0000313" key="1">
    <source>
        <dbReference type="EMBL" id="KAG5500404.1"/>
    </source>
</evidence>